<evidence type="ECO:0000313" key="3">
    <source>
        <dbReference type="Proteomes" id="UP001596162"/>
    </source>
</evidence>
<feature type="chain" id="PRO_5047225350" description="TonB protein C-terminal" evidence="1">
    <location>
        <begin position="19"/>
        <end position="285"/>
    </location>
</feature>
<organism evidence="2 3">
    <name type="scientific">Bizionia hallyeonensis</name>
    <dbReference type="NCBI Taxonomy" id="1123757"/>
    <lineage>
        <taxon>Bacteria</taxon>
        <taxon>Pseudomonadati</taxon>
        <taxon>Bacteroidota</taxon>
        <taxon>Flavobacteriia</taxon>
        <taxon>Flavobacteriales</taxon>
        <taxon>Flavobacteriaceae</taxon>
        <taxon>Bizionia</taxon>
    </lineage>
</organism>
<accession>A0ABW0C3Q9</accession>
<name>A0ABW0C3Q9_9FLAO</name>
<proteinExistence type="predicted"/>
<feature type="signal peptide" evidence="1">
    <location>
        <begin position="1"/>
        <end position="18"/>
    </location>
</feature>
<keyword evidence="3" id="KW-1185">Reference proteome</keyword>
<evidence type="ECO:0008006" key="4">
    <source>
        <dbReference type="Google" id="ProtNLM"/>
    </source>
</evidence>
<evidence type="ECO:0000256" key="1">
    <source>
        <dbReference type="SAM" id="SignalP"/>
    </source>
</evidence>
<evidence type="ECO:0000313" key="2">
    <source>
        <dbReference type="EMBL" id="MFC5194668.1"/>
    </source>
</evidence>
<sequence length="285" mass="32083">MKNLLFLFSILFSLSIFSQENTNSEDLKDTQDTSNFEGSVDSDVTSFSIIENVPIYKGCSKNLDNKAQKECLNKKLNKHIGANFNTKVAAKIDLPDETVVKINVKFIISKTGEIVAIEAGTPFPELEAEAIRVIKLIPKMERPGYFKDEPVSVPYFIPIKFKIANSGFNSSKDMQYPTYRGCEKSVSFEDLKNCTIGKIMDYLKVSINYELADKLFPLDKSTQFEVSFVINEKGKAEDISAKAHKREMAAEAIRVLKRMPKMKAPGSINGKPTKVPVKFLMTIYF</sequence>
<reference evidence="3" key="1">
    <citation type="journal article" date="2019" name="Int. J. Syst. Evol. Microbiol.">
        <title>The Global Catalogue of Microorganisms (GCM) 10K type strain sequencing project: providing services to taxonomists for standard genome sequencing and annotation.</title>
        <authorList>
            <consortium name="The Broad Institute Genomics Platform"/>
            <consortium name="The Broad Institute Genome Sequencing Center for Infectious Disease"/>
            <person name="Wu L."/>
            <person name="Ma J."/>
        </authorList>
    </citation>
    <scope>NUCLEOTIDE SEQUENCE [LARGE SCALE GENOMIC DNA]</scope>
    <source>
        <strain evidence="3">JCM 17978</strain>
    </source>
</reference>
<protein>
    <recommendedName>
        <fullName evidence="4">TonB protein C-terminal</fullName>
    </recommendedName>
</protein>
<dbReference type="RefSeq" id="WP_376858934.1">
    <property type="nucleotide sequence ID" value="NZ_JBHSLA010000001.1"/>
</dbReference>
<dbReference type="Proteomes" id="UP001596162">
    <property type="component" value="Unassembled WGS sequence"/>
</dbReference>
<gene>
    <name evidence="2" type="ORF">ACFPH8_04940</name>
</gene>
<dbReference type="Gene3D" id="3.30.1150.10">
    <property type="match status" value="2"/>
</dbReference>
<keyword evidence="1" id="KW-0732">Signal</keyword>
<dbReference type="EMBL" id="JBHSLA010000001">
    <property type="protein sequence ID" value="MFC5194668.1"/>
    <property type="molecule type" value="Genomic_DNA"/>
</dbReference>
<comment type="caution">
    <text evidence="2">The sequence shown here is derived from an EMBL/GenBank/DDBJ whole genome shotgun (WGS) entry which is preliminary data.</text>
</comment>